<dbReference type="NCBIfam" id="NF041014">
    <property type="entry name" value="pilin_ComGG_2"/>
    <property type="match status" value="1"/>
</dbReference>
<comment type="caution">
    <text evidence="2">The sequence shown here is derived from an EMBL/GenBank/DDBJ whole genome shotgun (WGS) entry which is preliminary data.</text>
</comment>
<evidence type="ECO:0000256" key="1">
    <source>
        <dbReference type="SAM" id="Phobius"/>
    </source>
</evidence>
<evidence type="ECO:0008006" key="4">
    <source>
        <dbReference type="Google" id="ProtNLM"/>
    </source>
</evidence>
<feature type="transmembrane region" description="Helical" evidence="1">
    <location>
        <begin position="12"/>
        <end position="30"/>
    </location>
</feature>
<gene>
    <name evidence="2" type="ORF">ABID27_001563</name>
</gene>
<name>A0ABV2JM03_9STRE</name>
<evidence type="ECO:0000313" key="2">
    <source>
        <dbReference type="EMBL" id="MET3644932.1"/>
    </source>
</evidence>
<sequence length="106" mass="12116">MILQKKVSGGILLYTLLMLAVFSFLLQFYLRNQNALAQEHMASRNSSQAYLMAQLTRDNVDLKNASNQQGKLVFTDGESRYQQTDQQLEVVVSLKSGPTYQYFFPL</sequence>
<organism evidence="2 3">
    <name type="scientific">Streptococcus gallinaceus</name>
    <dbReference type="NCBI Taxonomy" id="165758"/>
    <lineage>
        <taxon>Bacteria</taxon>
        <taxon>Bacillati</taxon>
        <taxon>Bacillota</taxon>
        <taxon>Bacilli</taxon>
        <taxon>Lactobacillales</taxon>
        <taxon>Streptococcaceae</taxon>
        <taxon>Streptococcus</taxon>
    </lineage>
</organism>
<reference evidence="2 3" key="1">
    <citation type="submission" date="2024-06" db="EMBL/GenBank/DDBJ databases">
        <title>Genomic Encyclopedia of Type Strains, Phase IV (KMG-IV): sequencing the most valuable type-strain genomes for metagenomic binning, comparative biology and taxonomic classification.</title>
        <authorList>
            <person name="Goeker M."/>
        </authorList>
    </citation>
    <scope>NUCLEOTIDE SEQUENCE [LARGE SCALE GENOMIC DNA]</scope>
    <source>
        <strain evidence="2 3">DSM 15349</strain>
    </source>
</reference>
<accession>A0ABV2JM03</accession>
<protein>
    <recommendedName>
        <fullName evidence="4">Competence protein ComGG</fullName>
    </recommendedName>
</protein>
<keyword evidence="1" id="KW-1133">Transmembrane helix</keyword>
<proteinExistence type="predicted"/>
<evidence type="ECO:0000313" key="3">
    <source>
        <dbReference type="Proteomes" id="UP001549055"/>
    </source>
</evidence>
<keyword evidence="1" id="KW-0812">Transmembrane</keyword>
<dbReference type="RefSeq" id="WP_354281384.1">
    <property type="nucleotide sequence ID" value="NZ_JBEPMK010000005.1"/>
</dbReference>
<keyword evidence="1" id="KW-0472">Membrane</keyword>
<keyword evidence="3" id="KW-1185">Reference proteome</keyword>
<dbReference type="EMBL" id="JBEPMK010000005">
    <property type="protein sequence ID" value="MET3644932.1"/>
    <property type="molecule type" value="Genomic_DNA"/>
</dbReference>
<dbReference type="Proteomes" id="UP001549055">
    <property type="component" value="Unassembled WGS sequence"/>
</dbReference>
<dbReference type="InterPro" id="IPR047665">
    <property type="entry name" value="ComGG_streptococcus-type"/>
</dbReference>